<dbReference type="RefSeq" id="WP_142581408.1">
    <property type="nucleotide sequence ID" value="NZ_CABFPH010000003.1"/>
</dbReference>
<evidence type="ECO:0000313" key="8">
    <source>
        <dbReference type="Proteomes" id="UP000410984"/>
    </source>
</evidence>
<feature type="transmembrane region" description="Helical" evidence="6">
    <location>
        <begin position="212"/>
        <end position="237"/>
    </location>
</feature>
<dbReference type="EMBL" id="CABFPH010000003">
    <property type="protein sequence ID" value="VUD69812.1"/>
    <property type="molecule type" value="Genomic_DNA"/>
</dbReference>
<dbReference type="InterPro" id="IPR001851">
    <property type="entry name" value="ABC_transp_permease"/>
</dbReference>
<feature type="transmembrane region" description="Helical" evidence="6">
    <location>
        <begin position="34"/>
        <end position="56"/>
    </location>
</feature>
<feature type="transmembrane region" description="Helical" evidence="6">
    <location>
        <begin position="92"/>
        <end position="114"/>
    </location>
</feature>
<comment type="subcellular location">
    <subcellularLocation>
        <location evidence="1">Cell membrane</location>
        <topology evidence="1">Multi-pass membrane protein</topology>
    </subcellularLocation>
</comment>
<evidence type="ECO:0000313" key="7">
    <source>
        <dbReference type="EMBL" id="VUD69812.1"/>
    </source>
</evidence>
<protein>
    <recommendedName>
        <fullName evidence="9">Branched-chain amino acid transport system / permease component</fullName>
    </recommendedName>
</protein>
<proteinExistence type="predicted"/>
<feature type="transmembrane region" description="Helical" evidence="6">
    <location>
        <begin position="63"/>
        <end position="86"/>
    </location>
</feature>
<feature type="transmembrane region" description="Helical" evidence="6">
    <location>
        <begin position="126"/>
        <end position="147"/>
    </location>
</feature>
<keyword evidence="4 6" id="KW-1133">Transmembrane helix</keyword>
<feature type="transmembrane region" description="Helical" evidence="6">
    <location>
        <begin position="179"/>
        <end position="200"/>
    </location>
</feature>
<keyword evidence="3 6" id="KW-0812">Transmembrane</keyword>
<evidence type="ECO:0000256" key="2">
    <source>
        <dbReference type="ARBA" id="ARBA00022475"/>
    </source>
</evidence>
<evidence type="ECO:0000256" key="5">
    <source>
        <dbReference type="ARBA" id="ARBA00023136"/>
    </source>
</evidence>
<evidence type="ECO:0000256" key="6">
    <source>
        <dbReference type="SAM" id="Phobius"/>
    </source>
</evidence>
<dbReference type="OrthoDB" id="9792579at2"/>
<gene>
    <name evidence="7" type="ORF">MET9862_00371</name>
</gene>
<dbReference type="GO" id="GO:0022857">
    <property type="term" value="F:transmembrane transporter activity"/>
    <property type="evidence" value="ECO:0007669"/>
    <property type="project" value="InterPro"/>
</dbReference>
<evidence type="ECO:0008006" key="9">
    <source>
        <dbReference type="Google" id="ProtNLM"/>
    </source>
</evidence>
<name>A0A509E6S8_9HYPH</name>
<dbReference type="Proteomes" id="UP000410984">
    <property type="component" value="Unassembled WGS sequence"/>
</dbReference>
<dbReference type="CDD" id="cd06580">
    <property type="entry name" value="TM_PBP1_transp_TpRbsC_like"/>
    <property type="match status" value="1"/>
</dbReference>
<dbReference type="PANTHER" id="PTHR43370">
    <property type="entry name" value="SUGAR ABC TRANSPORTER INTEGRAL MEMBRANE PROTEIN-RELATED"/>
    <property type="match status" value="1"/>
</dbReference>
<sequence length="297" mass="30184">MSASDPSLLLLGAALVSATPILYAALGELLIERAGVLNLGIEGTMLVGAVAAFMVAHGTGSGLAGMGCAVLAAAAFGGLFAALVVGLRLNQVVTGLAMTILGSGLSAFLGQSYVGLTLGEAGAASAAASGVYVAAALACAVIAALFLRHTRPGLLLRTLGENPAALDALGLPVVPLRGLYVVLGSGLIGLGGAFISVVLTPSWIENMTAGRGWIALALVIFARWRPLWIVAGAILFGLIDAYRFRAQVGGASWIDPHFLNMLPYVATLVVLGLQSRRPAQGAGTPTLLGVAYDRERR</sequence>
<dbReference type="GO" id="GO:0005886">
    <property type="term" value="C:plasma membrane"/>
    <property type="evidence" value="ECO:0007669"/>
    <property type="project" value="UniProtKB-SubCell"/>
</dbReference>
<keyword evidence="2" id="KW-1003">Cell membrane</keyword>
<dbReference type="AlphaFoldDB" id="A0A509E6S8"/>
<keyword evidence="8" id="KW-1185">Reference proteome</keyword>
<evidence type="ECO:0000256" key="4">
    <source>
        <dbReference type="ARBA" id="ARBA00022989"/>
    </source>
</evidence>
<evidence type="ECO:0000256" key="1">
    <source>
        <dbReference type="ARBA" id="ARBA00004651"/>
    </source>
</evidence>
<evidence type="ECO:0000256" key="3">
    <source>
        <dbReference type="ARBA" id="ARBA00022692"/>
    </source>
</evidence>
<accession>A0A509E6S8</accession>
<reference evidence="7 8" key="1">
    <citation type="submission" date="2019-06" db="EMBL/GenBank/DDBJ databases">
        <authorList>
            <person name="Rodrigo-Torres L."/>
            <person name="Arahal R. D."/>
            <person name="Lucena T."/>
        </authorList>
    </citation>
    <scope>NUCLEOTIDE SEQUENCE [LARGE SCALE GENOMIC DNA]</scope>
    <source>
        <strain evidence="7 8">SB0023/3</strain>
    </source>
</reference>
<dbReference type="Pfam" id="PF02653">
    <property type="entry name" value="BPD_transp_2"/>
    <property type="match status" value="1"/>
</dbReference>
<organism evidence="7 8">
    <name type="scientific">Methylobacterium symbioticum</name>
    <dbReference type="NCBI Taxonomy" id="2584084"/>
    <lineage>
        <taxon>Bacteria</taxon>
        <taxon>Pseudomonadati</taxon>
        <taxon>Pseudomonadota</taxon>
        <taxon>Alphaproteobacteria</taxon>
        <taxon>Hyphomicrobiales</taxon>
        <taxon>Methylobacteriaceae</taxon>
        <taxon>Methylobacterium</taxon>
    </lineage>
</organism>
<dbReference type="PANTHER" id="PTHR43370:SF2">
    <property type="entry name" value="ABC TRANSPORTER PERMEASE PROTEIN"/>
    <property type="match status" value="1"/>
</dbReference>
<keyword evidence="5 6" id="KW-0472">Membrane</keyword>